<sequence length="122" mass="13300">MNSPVNVSATYQLQDYVQIYGKYSTSVIYTFKSWEPYGSVVQVPSFVTYDGTLFQLNSTTTSLVVRSPVNISLNFEPLNITSTPIPPNSNSVSPNTIFIIASVVGIAAIAVLIYAVVTRRGQ</sequence>
<evidence type="ECO:0000256" key="1">
    <source>
        <dbReference type="SAM" id="Phobius"/>
    </source>
</evidence>
<accession>A0A6A9QLE7</accession>
<keyword evidence="3" id="KW-1185">Reference proteome</keyword>
<keyword evidence="1" id="KW-1133">Transmembrane helix</keyword>
<gene>
    <name evidence="2" type="ORF">GC250_05895</name>
</gene>
<dbReference type="RefSeq" id="WP_156016536.1">
    <property type="nucleotide sequence ID" value="NZ_WGGD01000005.1"/>
</dbReference>
<comment type="caution">
    <text evidence="2">The sequence shown here is derived from an EMBL/GenBank/DDBJ whole genome shotgun (WGS) entry which is preliminary data.</text>
</comment>
<protein>
    <submittedName>
        <fullName evidence="2">Uncharacterized protein</fullName>
    </submittedName>
</protein>
<evidence type="ECO:0000313" key="3">
    <source>
        <dbReference type="Proteomes" id="UP000470772"/>
    </source>
</evidence>
<dbReference type="Proteomes" id="UP000470772">
    <property type="component" value="Unassembled WGS sequence"/>
</dbReference>
<dbReference type="EMBL" id="WGGD01000005">
    <property type="protein sequence ID" value="MUN28979.1"/>
    <property type="molecule type" value="Genomic_DNA"/>
</dbReference>
<keyword evidence="1" id="KW-0812">Transmembrane</keyword>
<evidence type="ECO:0000313" key="2">
    <source>
        <dbReference type="EMBL" id="MUN28979.1"/>
    </source>
</evidence>
<organism evidence="2 3">
    <name type="scientific">Sulfuracidifex metallicus DSM 6482 = JCM 9184</name>
    <dbReference type="NCBI Taxonomy" id="523847"/>
    <lineage>
        <taxon>Archaea</taxon>
        <taxon>Thermoproteota</taxon>
        <taxon>Thermoprotei</taxon>
        <taxon>Sulfolobales</taxon>
        <taxon>Sulfolobaceae</taxon>
        <taxon>Sulfuracidifex</taxon>
    </lineage>
</organism>
<reference evidence="2 3" key="1">
    <citation type="submission" date="2019-10" db="EMBL/GenBank/DDBJ databases">
        <title>Sequencing and Assembly of Multiple Reported Metal-Biooxidizing Members of the Extremely Thermoacidophilic Archaeal Family Sulfolobaceae.</title>
        <authorList>
            <person name="Counts J.A."/>
            <person name="Kelly R.M."/>
        </authorList>
    </citation>
    <scope>NUCLEOTIDE SEQUENCE [LARGE SCALE GENOMIC DNA]</scope>
    <source>
        <strain evidence="2 3">DSM 6482</strain>
    </source>
</reference>
<dbReference type="AlphaFoldDB" id="A0A6A9QLE7"/>
<keyword evidence="1" id="KW-0472">Membrane</keyword>
<name>A0A6A9QLE7_SULME</name>
<proteinExistence type="predicted"/>
<feature type="transmembrane region" description="Helical" evidence="1">
    <location>
        <begin position="97"/>
        <end position="117"/>
    </location>
</feature>